<dbReference type="EMBL" id="MWPS01000016">
    <property type="protein sequence ID" value="OPG16632.1"/>
    <property type="molecule type" value="Genomic_DNA"/>
</dbReference>
<evidence type="ECO:0000256" key="5">
    <source>
        <dbReference type="ARBA" id="ARBA00022989"/>
    </source>
</evidence>
<dbReference type="GO" id="GO:0006865">
    <property type="term" value="P:amino acid transport"/>
    <property type="evidence" value="ECO:0007669"/>
    <property type="project" value="UniProtKB-KW"/>
</dbReference>
<comment type="subcellular location">
    <subcellularLocation>
        <location evidence="1">Membrane</location>
        <topology evidence="1">Multi-pass membrane protein</topology>
    </subcellularLocation>
</comment>
<dbReference type="PANTHER" id="PTHR43495">
    <property type="entry name" value="GABA PERMEASE"/>
    <property type="match status" value="1"/>
</dbReference>
<name>A0A1V4EUV1_9BACL</name>
<feature type="transmembrane region" description="Helical" evidence="7">
    <location>
        <begin position="142"/>
        <end position="166"/>
    </location>
</feature>
<feature type="transmembrane region" description="Helical" evidence="7">
    <location>
        <begin position="60"/>
        <end position="81"/>
    </location>
</feature>
<dbReference type="InterPro" id="IPR004841">
    <property type="entry name" value="AA-permease/SLC12A_dom"/>
</dbReference>
<sequence length="500" mass="53702">MHSPRICEGNLCHARCGVSALANSRDKFNLPRGLTPPGNQPRGTTENHASILHTGNATGVSVTGLVLIGIGGIVGAGYFLGVGMAVSEAGPSILLGFVLGALLMSQVVGAITSLSVNHPVEGSFRTYAQEMLGPFIGYMQGWLYWLSSVLTIGSEAIAMAVFARMWLPGMPIWSLSLLFIVLVLLLNAFGVNVFAKLESALAGVKLVALIAFIVIAIFLLMQPNAFHLSLTHLLSRGFFPHGVLGLFQSMLIVVFAYAGIGVVATAITQLNHAEDAGRASGLIVFGLAILYILSLLALLLLLPWWKISTQTGPFTLALNIHHLFGIANLMNGVVLVAAFTVMGGALFSAVLILSSMANARQAPYFMKKTPGRFGGFPALLVSVAGVVLSILISFKLPASVYNDLISASSFFTFFNWVIILLSWMRYKRIHRDDVHYQSAFLRFGGVTLFATIVVIVALAGFALTNADQRMGAIAAALLFLLVAVFYPWIRKRSHPHMERS</sequence>
<accession>A0A1V4EUV1</accession>
<dbReference type="AlphaFoldDB" id="A0A1V4EUV1"/>
<reference evidence="9 10" key="1">
    <citation type="submission" date="2017-02" db="EMBL/GenBank/DDBJ databases">
        <title>Draft genome of Acidibacillus ferrooxidans Huett2.</title>
        <authorList>
            <person name="Schopf S."/>
        </authorList>
    </citation>
    <scope>NUCLEOTIDE SEQUENCE [LARGE SCALE GENOMIC DNA]</scope>
    <source>
        <strain evidence="9 10">Huett2</strain>
    </source>
</reference>
<evidence type="ECO:0000259" key="8">
    <source>
        <dbReference type="Pfam" id="PF00324"/>
    </source>
</evidence>
<dbReference type="GO" id="GO:0055085">
    <property type="term" value="P:transmembrane transport"/>
    <property type="evidence" value="ECO:0007669"/>
    <property type="project" value="InterPro"/>
</dbReference>
<dbReference type="PIRSF" id="PIRSF006060">
    <property type="entry name" value="AA_transporter"/>
    <property type="match status" value="1"/>
</dbReference>
<keyword evidence="10" id="KW-1185">Reference proteome</keyword>
<dbReference type="PANTHER" id="PTHR43495:SF5">
    <property type="entry name" value="GAMMA-AMINOBUTYRIC ACID PERMEASE"/>
    <property type="match status" value="1"/>
</dbReference>
<keyword evidence="4" id="KW-0029">Amino-acid transport</keyword>
<keyword evidence="2" id="KW-0813">Transport</keyword>
<feature type="transmembrane region" description="Helical" evidence="7">
    <location>
        <begin position="470"/>
        <end position="489"/>
    </location>
</feature>
<feature type="transmembrane region" description="Helical" evidence="7">
    <location>
        <begin position="206"/>
        <end position="226"/>
    </location>
</feature>
<dbReference type="GO" id="GO:0016020">
    <property type="term" value="C:membrane"/>
    <property type="evidence" value="ECO:0007669"/>
    <property type="project" value="UniProtKB-SubCell"/>
</dbReference>
<feature type="transmembrane region" description="Helical" evidence="7">
    <location>
        <begin position="443"/>
        <end position="464"/>
    </location>
</feature>
<dbReference type="Proteomes" id="UP000190229">
    <property type="component" value="Unassembled WGS sequence"/>
</dbReference>
<evidence type="ECO:0000256" key="3">
    <source>
        <dbReference type="ARBA" id="ARBA00022692"/>
    </source>
</evidence>
<feature type="transmembrane region" description="Helical" evidence="7">
    <location>
        <begin position="282"/>
        <end position="305"/>
    </location>
</feature>
<dbReference type="Gene3D" id="1.20.1740.10">
    <property type="entry name" value="Amino acid/polyamine transporter I"/>
    <property type="match status" value="1"/>
</dbReference>
<feature type="transmembrane region" description="Helical" evidence="7">
    <location>
        <begin position="93"/>
        <end position="116"/>
    </location>
</feature>
<proteinExistence type="predicted"/>
<feature type="transmembrane region" description="Helical" evidence="7">
    <location>
        <begin position="172"/>
        <end position="194"/>
    </location>
</feature>
<feature type="transmembrane region" description="Helical" evidence="7">
    <location>
        <begin position="325"/>
        <end position="353"/>
    </location>
</feature>
<feature type="domain" description="Amino acid permease/ SLC12A" evidence="8">
    <location>
        <begin position="64"/>
        <end position="486"/>
    </location>
</feature>
<comment type="caution">
    <text evidence="9">The sequence shown here is derived from an EMBL/GenBank/DDBJ whole genome shotgun (WGS) entry which is preliminary data.</text>
</comment>
<protein>
    <recommendedName>
        <fullName evidence="8">Amino acid permease/ SLC12A domain-containing protein</fullName>
    </recommendedName>
</protein>
<evidence type="ECO:0000313" key="9">
    <source>
        <dbReference type="EMBL" id="OPG16632.1"/>
    </source>
</evidence>
<dbReference type="Pfam" id="PF00324">
    <property type="entry name" value="AA_permease"/>
    <property type="match status" value="1"/>
</dbReference>
<evidence type="ECO:0000256" key="4">
    <source>
        <dbReference type="ARBA" id="ARBA00022970"/>
    </source>
</evidence>
<evidence type="ECO:0000256" key="7">
    <source>
        <dbReference type="SAM" id="Phobius"/>
    </source>
</evidence>
<keyword evidence="3 7" id="KW-0812">Transmembrane</keyword>
<organism evidence="9 10">
    <name type="scientific">Ferroacidibacillus organovorans</name>
    <dbReference type="NCBI Taxonomy" id="1765683"/>
    <lineage>
        <taxon>Bacteria</taxon>
        <taxon>Bacillati</taxon>
        <taxon>Bacillota</taxon>
        <taxon>Bacilli</taxon>
        <taxon>Bacillales</taxon>
        <taxon>Alicyclobacillaceae</taxon>
        <taxon>Ferroacidibacillus</taxon>
    </lineage>
</organism>
<evidence type="ECO:0000256" key="6">
    <source>
        <dbReference type="ARBA" id="ARBA00023136"/>
    </source>
</evidence>
<evidence type="ECO:0000256" key="1">
    <source>
        <dbReference type="ARBA" id="ARBA00004141"/>
    </source>
</evidence>
<gene>
    <name evidence="9" type="ORF">B2M26_07175</name>
</gene>
<evidence type="ECO:0000313" key="10">
    <source>
        <dbReference type="Proteomes" id="UP000190229"/>
    </source>
</evidence>
<keyword evidence="6 7" id="KW-0472">Membrane</keyword>
<feature type="transmembrane region" description="Helical" evidence="7">
    <location>
        <begin position="404"/>
        <end position="423"/>
    </location>
</feature>
<keyword evidence="5 7" id="KW-1133">Transmembrane helix</keyword>
<evidence type="ECO:0000256" key="2">
    <source>
        <dbReference type="ARBA" id="ARBA00022448"/>
    </source>
</evidence>
<feature type="transmembrane region" description="Helical" evidence="7">
    <location>
        <begin position="373"/>
        <end position="392"/>
    </location>
</feature>
<feature type="transmembrane region" description="Helical" evidence="7">
    <location>
        <begin position="246"/>
        <end position="270"/>
    </location>
</feature>